<evidence type="ECO:0000313" key="1">
    <source>
        <dbReference type="EMBL" id="QQO90794.1"/>
    </source>
</evidence>
<dbReference type="Proteomes" id="UP000595692">
    <property type="component" value="Segment"/>
</dbReference>
<dbReference type="InterPro" id="IPR029052">
    <property type="entry name" value="Metallo-depent_PP-like"/>
</dbReference>
<keyword evidence="2" id="KW-1185">Reference proteome</keyword>
<reference evidence="1 2" key="1">
    <citation type="submission" date="2020-11" db="EMBL/GenBank/DDBJ databases">
        <authorList>
            <person name="Joergensen J.B."/>
            <person name="Djurhuus A.M."/>
            <person name="Carstens A.B."/>
            <person name="Kot W."/>
            <person name="Neve H."/>
            <person name="Morris C.E."/>
            <person name="Hansen L.H."/>
        </authorList>
    </citation>
    <scope>NUCLEOTIDE SEQUENCE [LARGE SCALE GENOMIC DNA]</scope>
</reference>
<dbReference type="SUPFAM" id="SSF56300">
    <property type="entry name" value="Metallo-dependent phosphatases"/>
    <property type="match status" value="1"/>
</dbReference>
<organism evidence="1 2">
    <name type="scientific">Pseudomonas phage Bertil</name>
    <dbReference type="NCBI Taxonomy" id="2801385"/>
    <lineage>
        <taxon>Viruses</taxon>
        <taxon>Duplodnaviria</taxon>
        <taxon>Heunggongvirae</taxon>
        <taxon>Uroviricota</taxon>
        <taxon>Caudoviricetes</taxon>
        <taxon>Autographivirales</taxon>
        <taxon>Autoscriptoviridae</taxon>
        <taxon>Bertilvirus</taxon>
        <taxon>Bertilvirus bertil</taxon>
    </lineage>
</organism>
<proteinExistence type="predicted"/>
<name>A0A7T8ER09_9CAUD</name>
<sequence length="329" mass="36973">MRAPLMNLFSPKQHAVILRTKCNVKAAENYNTLLGALNPEAAVGVTVNRQNVKYWRLIYTDYKGSKAKANKVIKEERKLIPAAPLGKGGLFDKDTVYHNIVVMPDLHAPYHHKDSLKFMKAVIKAFRPDLIVNLGDEADKHAMSFHDSDPNLMSAGDELEATRLVLAEFLKIMPNVLLCDSNHGSMHYRKAKHHGIPVQYLKDYRDILFPNGGADGWIWAENWRVNTPLGQVLFKHQPSGPILNDAAHNQCNLMVGHHHGNFSVEYTASSSHIYWGAYSGCLIDKDSYAFAYGKHSLRKPVIGCTVILEGRPMLVPMLLNKDGRWIGRL</sequence>
<protein>
    <submittedName>
        <fullName evidence="1">Phosphoesterase</fullName>
    </submittedName>
</protein>
<evidence type="ECO:0000313" key="2">
    <source>
        <dbReference type="Proteomes" id="UP000595692"/>
    </source>
</evidence>
<dbReference type="EMBL" id="MW286266">
    <property type="protein sequence ID" value="QQO90794.1"/>
    <property type="molecule type" value="Genomic_DNA"/>
</dbReference>
<accession>A0A7T8ER09</accession>